<dbReference type="PROSITE" id="PS00893">
    <property type="entry name" value="NUDIX_BOX"/>
    <property type="match status" value="1"/>
</dbReference>
<feature type="binding site" evidence="17">
    <location>
        <begin position="37"/>
        <end position="40"/>
    </location>
    <ligand>
        <name>8-oxo-dGTP</name>
        <dbReference type="ChEBI" id="CHEBI:77896"/>
    </ligand>
</feature>
<dbReference type="RefSeq" id="WP_092856504.1">
    <property type="nucleotide sequence ID" value="NZ_FOYU01000001.1"/>
</dbReference>
<dbReference type="SUPFAM" id="SSF55811">
    <property type="entry name" value="Nudix"/>
    <property type="match status" value="1"/>
</dbReference>
<evidence type="ECO:0000256" key="1">
    <source>
        <dbReference type="ARBA" id="ARBA00001946"/>
    </source>
</evidence>
<evidence type="ECO:0000256" key="14">
    <source>
        <dbReference type="ARBA" id="ARBA00041592"/>
    </source>
</evidence>
<feature type="binding site" evidence="18">
    <location>
        <position position="40"/>
    </location>
    <ligand>
        <name>Mg(2+)</name>
        <dbReference type="ChEBI" id="CHEBI:18420"/>
    </ligand>
</feature>
<comment type="cofactor">
    <cofactor evidence="1 18">
        <name>Mg(2+)</name>
        <dbReference type="ChEBI" id="CHEBI:18420"/>
    </cofactor>
</comment>
<dbReference type="CDD" id="cd03425">
    <property type="entry name" value="NUDIX_MutT_NudA_like"/>
    <property type="match status" value="1"/>
</dbReference>
<evidence type="ECO:0000256" key="7">
    <source>
        <dbReference type="ARBA" id="ARBA00022801"/>
    </source>
</evidence>
<dbReference type="GO" id="GO:0008413">
    <property type="term" value="F:8-oxo-7,8-dihydroguanosine triphosphate pyrophosphatase activity"/>
    <property type="evidence" value="ECO:0007669"/>
    <property type="project" value="InterPro"/>
</dbReference>
<dbReference type="EC" id="3.6.1.55" evidence="12"/>
<dbReference type="InterPro" id="IPR047127">
    <property type="entry name" value="MutT-like"/>
</dbReference>
<dbReference type="GO" id="GO:0006260">
    <property type="term" value="P:DNA replication"/>
    <property type="evidence" value="ECO:0007669"/>
    <property type="project" value="UniProtKB-KW"/>
</dbReference>
<dbReference type="InterPro" id="IPR003561">
    <property type="entry name" value="Mutator_MutT"/>
</dbReference>
<evidence type="ECO:0000259" key="19">
    <source>
        <dbReference type="PROSITE" id="PS51462"/>
    </source>
</evidence>
<dbReference type="GO" id="GO:0046872">
    <property type="term" value="F:metal ion binding"/>
    <property type="evidence" value="ECO:0007669"/>
    <property type="project" value="UniProtKB-KW"/>
</dbReference>
<keyword evidence="4" id="KW-0235">DNA replication</keyword>
<evidence type="ECO:0000256" key="17">
    <source>
        <dbReference type="PIRSR" id="PIRSR603561-1"/>
    </source>
</evidence>
<dbReference type="PANTHER" id="PTHR47707">
    <property type="entry name" value="8-OXO-DGTP DIPHOSPHATASE"/>
    <property type="match status" value="1"/>
</dbReference>
<comment type="catalytic activity">
    <reaction evidence="10">
        <text>8-oxo-dGTP + H2O = 8-oxo-dGMP + diphosphate + H(+)</text>
        <dbReference type="Rhea" id="RHEA:31575"/>
        <dbReference type="ChEBI" id="CHEBI:15377"/>
        <dbReference type="ChEBI" id="CHEBI:15378"/>
        <dbReference type="ChEBI" id="CHEBI:33019"/>
        <dbReference type="ChEBI" id="CHEBI:63224"/>
        <dbReference type="ChEBI" id="CHEBI:77896"/>
        <dbReference type="EC" id="3.6.1.55"/>
    </reaction>
</comment>
<evidence type="ECO:0000256" key="12">
    <source>
        <dbReference type="ARBA" id="ARBA00038905"/>
    </source>
</evidence>
<feature type="binding site" evidence="17">
    <location>
        <position position="122"/>
    </location>
    <ligand>
        <name>8-oxo-dGTP</name>
        <dbReference type="ChEBI" id="CHEBI:77896"/>
    </ligand>
</feature>
<dbReference type="Gene3D" id="3.90.79.10">
    <property type="entry name" value="Nucleoside Triphosphate Pyrophosphohydrolase"/>
    <property type="match status" value="1"/>
</dbReference>
<evidence type="ECO:0000256" key="5">
    <source>
        <dbReference type="ARBA" id="ARBA00022723"/>
    </source>
</evidence>
<dbReference type="PRINTS" id="PR01401">
    <property type="entry name" value="MUTATORMUTT"/>
</dbReference>
<dbReference type="GO" id="GO:0035539">
    <property type="term" value="F:8-oxo-7,8-dihydrodeoxyguanosine triphosphate pyrophosphatase activity"/>
    <property type="evidence" value="ECO:0007669"/>
    <property type="project" value="UniProtKB-EC"/>
</dbReference>
<evidence type="ECO:0000256" key="15">
    <source>
        <dbReference type="ARBA" id="ARBA00041979"/>
    </source>
</evidence>
<accession>A0A1I6GVV7</accession>
<dbReference type="AlphaFoldDB" id="A0A1I6GVV7"/>
<protein>
    <recommendedName>
        <fullName evidence="13">8-oxo-dGTP diphosphatase</fullName>
        <ecNumber evidence="12">3.6.1.55</ecNumber>
    </recommendedName>
    <alternativeName>
        <fullName evidence="16">7,8-dihydro-8-oxoguanine-triphosphatase</fullName>
    </alternativeName>
    <alternativeName>
        <fullName evidence="15">Mutator protein MutT</fullName>
    </alternativeName>
    <alternativeName>
        <fullName evidence="14">dGTP pyrophosphohydrolase</fullName>
    </alternativeName>
</protein>
<keyword evidence="3" id="KW-0515">Mutator protein</keyword>
<keyword evidence="6" id="KW-0227">DNA damage</keyword>
<evidence type="ECO:0000256" key="3">
    <source>
        <dbReference type="ARBA" id="ARBA00022457"/>
    </source>
</evidence>
<dbReference type="FunFam" id="3.90.79.10:FF:000014">
    <property type="entry name" value="8-oxo-dGTP diphosphatase MutT"/>
    <property type="match status" value="1"/>
</dbReference>
<dbReference type="GO" id="GO:0006281">
    <property type="term" value="P:DNA repair"/>
    <property type="evidence" value="ECO:0007669"/>
    <property type="project" value="UniProtKB-KW"/>
</dbReference>
<dbReference type="InterPro" id="IPR029119">
    <property type="entry name" value="MutY_C"/>
</dbReference>
<dbReference type="InterPro" id="IPR000086">
    <property type="entry name" value="NUDIX_hydrolase_dom"/>
</dbReference>
<organism evidence="20 21">
    <name type="scientific">Pseudidiomarina maritima</name>
    <dbReference type="NCBI Taxonomy" id="519453"/>
    <lineage>
        <taxon>Bacteria</taxon>
        <taxon>Pseudomonadati</taxon>
        <taxon>Pseudomonadota</taxon>
        <taxon>Gammaproteobacteria</taxon>
        <taxon>Alteromonadales</taxon>
        <taxon>Idiomarinaceae</taxon>
        <taxon>Pseudidiomarina</taxon>
    </lineage>
</organism>
<keyword evidence="7" id="KW-0378">Hydrolase</keyword>
<keyword evidence="5 18" id="KW-0479">Metal-binding</keyword>
<dbReference type="GO" id="GO:0044715">
    <property type="term" value="F:8-oxo-dGDP phosphatase activity"/>
    <property type="evidence" value="ECO:0007669"/>
    <property type="project" value="TreeGrafter"/>
</dbReference>
<comment type="similarity">
    <text evidence="2">Belongs to the Nudix hydrolase family.</text>
</comment>
<feature type="binding site" evidence="18">
    <location>
        <position position="60"/>
    </location>
    <ligand>
        <name>Mg(2+)</name>
        <dbReference type="ChEBI" id="CHEBI:18420"/>
    </ligand>
</feature>
<dbReference type="NCBIfam" id="TIGR00586">
    <property type="entry name" value="mutt"/>
    <property type="match status" value="1"/>
</dbReference>
<evidence type="ECO:0000256" key="8">
    <source>
        <dbReference type="ARBA" id="ARBA00022842"/>
    </source>
</evidence>
<comment type="catalytic activity">
    <reaction evidence="11">
        <text>8-oxo-GTP + H2O = 8-oxo-GMP + diphosphate + H(+)</text>
        <dbReference type="Rhea" id="RHEA:67616"/>
        <dbReference type="ChEBI" id="CHEBI:15377"/>
        <dbReference type="ChEBI" id="CHEBI:15378"/>
        <dbReference type="ChEBI" id="CHEBI:33019"/>
        <dbReference type="ChEBI" id="CHEBI:143553"/>
        <dbReference type="ChEBI" id="CHEBI:145694"/>
    </reaction>
</comment>
<gene>
    <name evidence="20" type="ORF">SAMN04488070_1291</name>
</gene>
<dbReference type="Proteomes" id="UP000199424">
    <property type="component" value="Unassembled WGS sequence"/>
</dbReference>
<keyword evidence="9" id="KW-0234">DNA repair</keyword>
<feature type="binding site" evidence="17">
    <location>
        <position position="31"/>
    </location>
    <ligand>
        <name>8-oxo-dGTP</name>
        <dbReference type="ChEBI" id="CHEBI:77896"/>
    </ligand>
</feature>
<dbReference type="PROSITE" id="PS51462">
    <property type="entry name" value="NUDIX"/>
    <property type="match status" value="1"/>
</dbReference>
<keyword evidence="8 18" id="KW-0460">Magnesium</keyword>
<evidence type="ECO:0000256" key="4">
    <source>
        <dbReference type="ARBA" id="ARBA00022705"/>
    </source>
</evidence>
<dbReference type="GO" id="GO:0044716">
    <property type="term" value="F:8-oxo-GDP phosphatase activity"/>
    <property type="evidence" value="ECO:0007669"/>
    <property type="project" value="TreeGrafter"/>
</dbReference>
<dbReference type="EMBL" id="FOYU01000001">
    <property type="protein sequence ID" value="SFR46384.1"/>
    <property type="molecule type" value="Genomic_DNA"/>
</dbReference>
<name>A0A1I6GVV7_9GAMM</name>
<evidence type="ECO:0000256" key="2">
    <source>
        <dbReference type="ARBA" id="ARBA00005582"/>
    </source>
</evidence>
<sequence length="136" mass="15354">MAASKRIHVAVGVIQNPDGDVFISRRHAHLHQGNKWEFPGGKVEADEDVYQALCRELLEECNITVTAAAPFTAISFDYPDKQVLLDVWVVTDFQGAVRQQEGQEWAWVPLHQLDAYPFPAANQPIIDRLLAQNARY</sequence>
<evidence type="ECO:0000313" key="21">
    <source>
        <dbReference type="Proteomes" id="UP000199424"/>
    </source>
</evidence>
<dbReference type="InterPro" id="IPR020084">
    <property type="entry name" value="NUDIX_hydrolase_CS"/>
</dbReference>
<feature type="domain" description="Nudix hydrolase" evidence="19">
    <location>
        <begin position="5"/>
        <end position="131"/>
    </location>
</feature>
<dbReference type="PANTHER" id="PTHR47707:SF1">
    <property type="entry name" value="NUDIX HYDROLASE FAMILY PROTEIN"/>
    <property type="match status" value="1"/>
</dbReference>
<evidence type="ECO:0000256" key="13">
    <source>
        <dbReference type="ARBA" id="ARBA00040794"/>
    </source>
</evidence>
<proteinExistence type="inferred from homology"/>
<feature type="binding site" evidence="17">
    <location>
        <position position="26"/>
    </location>
    <ligand>
        <name>8-oxo-dGTP</name>
        <dbReference type="ChEBI" id="CHEBI:77896"/>
    </ligand>
</feature>
<dbReference type="InterPro" id="IPR015797">
    <property type="entry name" value="NUDIX_hydrolase-like_dom_sf"/>
</dbReference>
<keyword evidence="21" id="KW-1185">Reference proteome</keyword>
<evidence type="ECO:0000256" key="11">
    <source>
        <dbReference type="ARBA" id="ARBA00036904"/>
    </source>
</evidence>
<evidence type="ECO:0000256" key="16">
    <source>
        <dbReference type="ARBA" id="ARBA00042798"/>
    </source>
</evidence>
<evidence type="ECO:0000256" key="18">
    <source>
        <dbReference type="PIRSR" id="PIRSR603561-2"/>
    </source>
</evidence>
<evidence type="ECO:0000256" key="10">
    <source>
        <dbReference type="ARBA" id="ARBA00035861"/>
    </source>
</evidence>
<reference evidence="21" key="1">
    <citation type="submission" date="2016-10" db="EMBL/GenBank/DDBJ databases">
        <authorList>
            <person name="Varghese N."/>
            <person name="Submissions S."/>
        </authorList>
    </citation>
    <scope>NUCLEOTIDE SEQUENCE [LARGE SCALE GENOMIC DNA]</scope>
    <source>
        <strain evidence="21">CGMCC 1.7285</strain>
    </source>
</reference>
<evidence type="ECO:0000256" key="6">
    <source>
        <dbReference type="ARBA" id="ARBA00022763"/>
    </source>
</evidence>
<dbReference type="Pfam" id="PF14815">
    <property type="entry name" value="NUDIX_4"/>
    <property type="match status" value="1"/>
</dbReference>
<evidence type="ECO:0000313" key="20">
    <source>
        <dbReference type="EMBL" id="SFR46384.1"/>
    </source>
</evidence>
<evidence type="ECO:0000256" key="9">
    <source>
        <dbReference type="ARBA" id="ARBA00023204"/>
    </source>
</evidence>